<dbReference type="Pfam" id="PF20150">
    <property type="entry name" value="2EXR"/>
    <property type="match status" value="1"/>
</dbReference>
<evidence type="ECO:0000313" key="3">
    <source>
        <dbReference type="Proteomes" id="UP001610563"/>
    </source>
</evidence>
<reference evidence="2 3" key="1">
    <citation type="submission" date="2024-07" db="EMBL/GenBank/DDBJ databases">
        <title>Section-level genome sequencing and comparative genomics of Aspergillus sections Usti and Cavernicolus.</title>
        <authorList>
            <consortium name="Lawrence Berkeley National Laboratory"/>
            <person name="Nybo J.L."/>
            <person name="Vesth T.C."/>
            <person name="Theobald S."/>
            <person name="Frisvad J.C."/>
            <person name="Larsen T.O."/>
            <person name="Kjaerboelling I."/>
            <person name="Rothschild-Mancinelli K."/>
            <person name="Lyhne E.K."/>
            <person name="Kogle M.E."/>
            <person name="Barry K."/>
            <person name="Clum A."/>
            <person name="Na H."/>
            <person name="Ledsgaard L."/>
            <person name="Lin J."/>
            <person name="Lipzen A."/>
            <person name="Kuo A."/>
            <person name="Riley R."/>
            <person name="Mondo S."/>
            <person name="Labutti K."/>
            <person name="Haridas S."/>
            <person name="Pangalinan J."/>
            <person name="Salamov A.A."/>
            <person name="Simmons B.A."/>
            <person name="Magnuson J.K."/>
            <person name="Chen J."/>
            <person name="Drula E."/>
            <person name="Henrissat B."/>
            <person name="Wiebenga A."/>
            <person name="Lubbers R.J."/>
            <person name="Gomes A.C."/>
            <person name="Makela M.R."/>
            <person name="Stajich J."/>
            <person name="Grigoriev I.V."/>
            <person name="Mortensen U.H."/>
            <person name="De Vries R.P."/>
            <person name="Baker S.E."/>
            <person name="Andersen M.R."/>
        </authorList>
    </citation>
    <scope>NUCLEOTIDE SEQUENCE [LARGE SCALE GENOMIC DNA]</scope>
    <source>
        <strain evidence="2 3">CBS 209.92</strain>
    </source>
</reference>
<proteinExistence type="predicted"/>
<organism evidence="2 3">
    <name type="scientific">Aspergillus keveii</name>
    <dbReference type="NCBI Taxonomy" id="714993"/>
    <lineage>
        <taxon>Eukaryota</taxon>
        <taxon>Fungi</taxon>
        <taxon>Dikarya</taxon>
        <taxon>Ascomycota</taxon>
        <taxon>Pezizomycotina</taxon>
        <taxon>Eurotiomycetes</taxon>
        <taxon>Eurotiomycetidae</taxon>
        <taxon>Eurotiales</taxon>
        <taxon>Aspergillaceae</taxon>
        <taxon>Aspergillus</taxon>
        <taxon>Aspergillus subgen. Nidulantes</taxon>
    </lineage>
</organism>
<protein>
    <recommendedName>
        <fullName evidence="1">2EXR domain-containing protein</fullName>
    </recommendedName>
</protein>
<evidence type="ECO:0000259" key="1">
    <source>
        <dbReference type="Pfam" id="PF20150"/>
    </source>
</evidence>
<accession>A0ABR4GE84</accession>
<gene>
    <name evidence="2" type="ORF">BJX66DRAFT_298070</name>
</gene>
<keyword evidence="3" id="KW-1185">Reference proteome</keyword>
<dbReference type="PANTHER" id="PTHR35910">
    <property type="entry name" value="2EXR DOMAIN-CONTAINING PROTEIN"/>
    <property type="match status" value="1"/>
</dbReference>
<feature type="domain" description="2EXR" evidence="1">
    <location>
        <begin position="13"/>
        <end position="98"/>
    </location>
</feature>
<dbReference type="InterPro" id="IPR045518">
    <property type="entry name" value="2EXR"/>
</dbReference>
<dbReference type="Proteomes" id="UP001610563">
    <property type="component" value="Unassembled WGS sequence"/>
</dbReference>
<dbReference type="EMBL" id="JBFTWV010000020">
    <property type="protein sequence ID" value="KAL2797297.1"/>
    <property type="molecule type" value="Genomic_DNA"/>
</dbReference>
<comment type="caution">
    <text evidence="2">The sequence shown here is derived from an EMBL/GenBank/DDBJ whole genome shotgun (WGS) entry which is preliminary data.</text>
</comment>
<sequence length="375" mass="43843">MSSHPKEKTFPLMNFPLEIRRMIWKECLPRRVIEFEKRTYNRATVCRRKRTTAMNLKIPALAHVCSESRAVVLESGGGGWTTLEFDKTGWLNPDRDVVFQHWKLKDGAQPEGVHYAAWYDMIKWNRQLAIPNVLKFSGRCQGMGVVADSFWVLYPSLNNRPEETPWKDSPNWLNSMFDNFRKREEWLVSMDMCIIHASPEAGRQSGLFGLMGDAPVQLVDVADVQRIAEFRQLWASSCPGDLEAECFFASVKGLPKRVQRWREKVEPVWVYNDWFKAYKTRFKDVSNPKDIWLGPRHGRKRVRCNKLRPEYLSTDYGRSPRYFDLYTAVDVDLDQFSLNRDHPFVRQSLAAIPRLLPKIMFRHCTDNCHIGRHTG</sequence>
<name>A0ABR4GE84_9EURO</name>
<dbReference type="PANTHER" id="PTHR35910:SF1">
    <property type="entry name" value="2EXR DOMAIN-CONTAINING PROTEIN"/>
    <property type="match status" value="1"/>
</dbReference>
<evidence type="ECO:0000313" key="2">
    <source>
        <dbReference type="EMBL" id="KAL2797297.1"/>
    </source>
</evidence>